<gene>
    <name evidence="8" type="ORF">D7V88_13140</name>
</gene>
<evidence type="ECO:0000256" key="4">
    <source>
        <dbReference type="ARBA" id="ARBA00023295"/>
    </source>
</evidence>
<dbReference type="Pfam" id="PF14200">
    <property type="entry name" value="RicinB_lectin_2"/>
    <property type="match status" value="2"/>
</dbReference>
<protein>
    <recommendedName>
        <fullName evidence="2">chitinase</fullName>
        <ecNumber evidence="2">3.2.1.14</ecNumber>
    </recommendedName>
</protein>
<keyword evidence="4 5" id="KW-0326">Glycosidase</keyword>
<dbReference type="InterPro" id="IPR001579">
    <property type="entry name" value="Glyco_hydro_18_chit_AS"/>
</dbReference>
<dbReference type="CDD" id="cd23458">
    <property type="entry name" value="beta-trefoil_Ricin_AgaB34-like"/>
    <property type="match status" value="1"/>
</dbReference>
<dbReference type="GO" id="GO:0006032">
    <property type="term" value="P:chitin catabolic process"/>
    <property type="evidence" value="ECO:0007669"/>
    <property type="project" value="TreeGrafter"/>
</dbReference>
<evidence type="ECO:0000313" key="8">
    <source>
        <dbReference type="EMBL" id="RKG89144.1"/>
    </source>
</evidence>
<dbReference type="SUPFAM" id="SSF50370">
    <property type="entry name" value="Ricin B-like lectins"/>
    <property type="match status" value="1"/>
</dbReference>
<dbReference type="InterPro" id="IPR050314">
    <property type="entry name" value="Glycosyl_Hydrlase_18"/>
</dbReference>
<dbReference type="Gene3D" id="3.40.5.30">
    <property type="entry name" value="(Trans)glycosidases - domain 2"/>
    <property type="match status" value="1"/>
</dbReference>
<evidence type="ECO:0000256" key="3">
    <source>
        <dbReference type="ARBA" id="ARBA00022801"/>
    </source>
</evidence>
<feature type="domain" description="GH18" evidence="7">
    <location>
        <begin position="53"/>
        <end position="334"/>
    </location>
</feature>
<dbReference type="PROSITE" id="PS51910">
    <property type="entry name" value="GH18_2"/>
    <property type="match status" value="1"/>
</dbReference>
<dbReference type="InterPro" id="IPR035992">
    <property type="entry name" value="Ricin_B-like_lectins"/>
</dbReference>
<dbReference type="Pfam" id="PF00704">
    <property type="entry name" value="Glyco_hydro_18"/>
    <property type="match status" value="1"/>
</dbReference>
<evidence type="ECO:0000259" key="7">
    <source>
        <dbReference type="PROSITE" id="PS51910"/>
    </source>
</evidence>
<dbReference type="SUPFAM" id="SSF51445">
    <property type="entry name" value="(Trans)glycosidases"/>
    <property type="match status" value="1"/>
</dbReference>
<dbReference type="SMART" id="SM00458">
    <property type="entry name" value="RICIN"/>
    <property type="match status" value="1"/>
</dbReference>
<dbReference type="PANTHER" id="PTHR11177:SF317">
    <property type="entry name" value="CHITINASE 12-RELATED"/>
    <property type="match status" value="1"/>
</dbReference>
<dbReference type="Gene3D" id="2.80.10.50">
    <property type="match status" value="1"/>
</dbReference>
<dbReference type="GO" id="GO:0008843">
    <property type="term" value="F:endochitinase activity"/>
    <property type="evidence" value="ECO:0007669"/>
    <property type="project" value="UniProtKB-EC"/>
</dbReference>
<keyword evidence="9" id="KW-1185">Reference proteome</keyword>
<dbReference type="PROSITE" id="PS01095">
    <property type="entry name" value="GH18_1"/>
    <property type="match status" value="1"/>
</dbReference>
<evidence type="ECO:0000256" key="1">
    <source>
        <dbReference type="ARBA" id="ARBA00000822"/>
    </source>
</evidence>
<dbReference type="PANTHER" id="PTHR11177">
    <property type="entry name" value="CHITINASE"/>
    <property type="match status" value="1"/>
</dbReference>
<evidence type="ECO:0000313" key="9">
    <source>
        <dbReference type="Proteomes" id="UP000268094"/>
    </source>
</evidence>
<keyword evidence="3 5" id="KW-0378">Hydrolase</keyword>
<evidence type="ECO:0000256" key="6">
    <source>
        <dbReference type="RuleBase" id="RU004453"/>
    </source>
</evidence>
<name>A0A3A8JAC7_9BACT</name>
<dbReference type="InterPro" id="IPR000772">
    <property type="entry name" value="Ricin_B_lectin"/>
</dbReference>
<evidence type="ECO:0000256" key="5">
    <source>
        <dbReference type="RuleBase" id="RU000489"/>
    </source>
</evidence>
<comment type="caution">
    <text evidence="8">The sequence shown here is derived from an EMBL/GenBank/DDBJ whole genome shotgun (WGS) entry which is preliminary data.</text>
</comment>
<dbReference type="InterPro" id="IPR017853">
    <property type="entry name" value="GH"/>
</dbReference>
<reference evidence="9" key="1">
    <citation type="submission" date="2018-09" db="EMBL/GenBank/DDBJ databases">
        <authorList>
            <person name="Livingstone P.G."/>
            <person name="Whitworth D.E."/>
        </authorList>
    </citation>
    <scope>NUCLEOTIDE SEQUENCE [LARGE SCALE GENOMIC DNA]</scope>
    <source>
        <strain evidence="9">CA054A</strain>
    </source>
</reference>
<dbReference type="GO" id="GO:0005975">
    <property type="term" value="P:carbohydrate metabolic process"/>
    <property type="evidence" value="ECO:0007669"/>
    <property type="project" value="InterPro"/>
</dbReference>
<dbReference type="EMBL" id="RAVZ01000071">
    <property type="protein sequence ID" value="RKG89144.1"/>
    <property type="molecule type" value="Genomic_DNA"/>
</dbReference>
<proteinExistence type="inferred from homology"/>
<dbReference type="AlphaFoldDB" id="A0A3A8JAC7"/>
<dbReference type="PROSITE" id="PS50231">
    <property type="entry name" value="RICIN_B_LECTIN"/>
    <property type="match status" value="1"/>
</dbReference>
<comment type="similarity">
    <text evidence="6">Belongs to the glycosyl hydrolase 18 family.</text>
</comment>
<dbReference type="GO" id="GO:0005576">
    <property type="term" value="C:extracellular region"/>
    <property type="evidence" value="ECO:0007669"/>
    <property type="project" value="TreeGrafter"/>
</dbReference>
<dbReference type="Proteomes" id="UP000268094">
    <property type="component" value="Unassembled WGS sequence"/>
</dbReference>
<dbReference type="InterPro" id="IPR001223">
    <property type="entry name" value="Glyco_hydro18_cat"/>
</dbReference>
<dbReference type="GO" id="GO:0008061">
    <property type="term" value="F:chitin binding"/>
    <property type="evidence" value="ECO:0007669"/>
    <property type="project" value="InterPro"/>
</dbReference>
<sequence>MTQESSVSLFATPFRTLALGAVFLASLGGCSGPGDVPTSDEPLGAVESPALATRVVGYLPTWAGNVDTLQYSKLSHINYAFALPTAQGGLTGVSTTDTRLRSLVTKAHAQGVKVLIAVGGWNDGNDSAFEQMAGSAGTRTAFVNSVVNFVNAVGLDGVDIDWEYPDPGTSGNNYALLMRELGTAMHSRGKLLTAAVVANGYTGGGVPASVFSDVDFLNLMAYDGGQPHSTYDLAVQSLNYWKGRGLPASKAVLGVPFYGRSPSSYVGYSELVARDSQAPYKDNVGDVYYNGISTIQAKTRLGMQNGGVMIWELSQDTSGGTSLLNAIYSVAQGTGGTGAYRLVNKASGRCVDISGPSTADGAIIHQWACHTGASQQWSMEATDSGYYRFVSRHSGKALDVKDASSTDGAGLQQWTYSNGSNQQFKPVDLGNGYVRLEARHSGKVLDVTGCQGGSGDGTLLQQWTWSNNDCQQFRMEAR</sequence>
<evidence type="ECO:0000256" key="2">
    <source>
        <dbReference type="ARBA" id="ARBA00012729"/>
    </source>
</evidence>
<organism evidence="8 9">
    <name type="scientific">Corallococcus terminator</name>
    <dbReference type="NCBI Taxonomy" id="2316733"/>
    <lineage>
        <taxon>Bacteria</taxon>
        <taxon>Pseudomonadati</taxon>
        <taxon>Myxococcota</taxon>
        <taxon>Myxococcia</taxon>
        <taxon>Myxococcales</taxon>
        <taxon>Cystobacterineae</taxon>
        <taxon>Myxococcaceae</taxon>
        <taxon>Corallococcus</taxon>
    </lineage>
</organism>
<accession>A0A3A8JAC7</accession>
<dbReference type="EC" id="3.2.1.14" evidence="2"/>
<dbReference type="InterPro" id="IPR011583">
    <property type="entry name" value="Chitinase_II/V-like_cat"/>
</dbReference>
<dbReference type="SMART" id="SM00636">
    <property type="entry name" value="Glyco_18"/>
    <property type="match status" value="1"/>
</dbReference>
<comment type="catalytic activity">
    <reaction evidence="1">
        <text>Random endo-hydrolysis of N-acetyl-beta-D-glucosaminide (1-&gt;4)-beta-linkages in chitin and chitodextrins.</text>
        <dbReference type="EC" id="3.2.1.14"/>
    </reaction>
</comment>
<dbReference type="OrthoDB" id="9775889at2"/>
<dbReference type="Gene3D" id="3.20.20.80">
    <property type="entry name" value="Glycosidases"/>
    <property type="match status" value="1"/>
</dbReference>